<reference evidence="3 4" key="1">
    <citation type="journal article" date="2021" name="Hortic Res">
        <title>Chromosome-scale assembly of the Dendrobium chrysotoxum genome enhances the understanding of orchid evolution.</title>
        <authorList>
            <person name="Zhang Y."/>
            <person name="Zhang G.Q."/>
            <person name="Zhang D."/>
            <person name="Liu X.D."/>
            <person name="Xu X.Y."/>
            <person name="Sun W.H."/>
            <person name="Yu X."/>
            <person name="Zhu X."/>
            <person name="Wang Z.W."/>
            <person name="Zhao X."/>
            <person name="Zhong W.Y."/>
            <person name="Chen H."/>
            <person name="Yin W.L."/>
            <person name="Huang T."/>
            <person name="Niu S.C."/>
            <person name="Liu Z.J."/>
        </authorList>
    </citation>
    <scope>NUCLEOTIDE SEQUENCE [LARGE SCALE GENOMIC DNA]</scope>
    <source>
        <strain evidence="3">Lindl</strain>
    </source>
</reference>
<feature type="compositionally biased region" description="Basic and acidic residues" evidence="1">
    <location>
        <begin position="46"/>
        <end position="57"/>
    </location>
</feature>
<organism evidence="3 4">
    <name type="scientific">Dendrobium chrysotoxum</name>
    <name type="common">Orchid</name>
    <dbReference type="NCBI Taxonomy" id="161865"/>
    <lineage>
        <taxon>Eukaryota</taxon>
        <taxon>Viridiplantae</taxon>
        <taxon>Streptophyta</taxon>
        <taxon>Embryophyta</taxon>
        <taxon>Tracheophyta</taxon>
        <taxon>Spermatophyta</taxon>
        <taxon>Magnoliopsida</taxon>
        <taxon>Liliopsida</taxon>
        <taxon>Asparagales</taxon>
        <taxon>Orchidaceae</taxon>
        <taxon>Epidendroideae</taxon>
        <taxon>Malaxideae</taxon>
        <taxon>Dendrobiinae</taxon>
        <taxon>Dendrobium</taxon>
    </lineage>
</organism>
<protein>
    <submittedName>
        <fullName evidence="3">Uncharacterized protein</fullName>
    </submittedName>
</protein>
<name>A0AAV7HS90_DENCH</name>
<proteinExistence type="predicted"/>
<feature type="chain" id="PRO_5043697993" evidence="2">
    <location>
        <begin position="19"/>
        <end position="562"/>
    </location>
</feature>
<accession>A0AAV7HS90</accession>
<feature type="signal peptide" evidence="2">
    <location>
        <begin position="1"/>
        <end position="18"/>
    </location>
</feature>
<dbReference type="PANTHER" id="PTHR33103">
    <property type="entry name" value="OS01G0153900 PROTEIN"/>
    <property type="match status" value="1"/>
</dbReference>
<feature type="region of interest" description="Disordered" evidence="1">
    <location>
        <begin position="46"/>
        <end position="66"/>
    </location>
</feature>
<dbReference type="Proteomes" id="UP000775213">
    <property type="component" value="Unassembled WGS sequence"/>
</dbReference>
<dbReference type="EMBL" id="JAGFBR010000001">
    <property type="protein sequence ID" value="KAH0471070.1"/>
    <property type="molecule type" value="Genomic_DNA"/>
</dbReference>
<keyword evidence="4" id="KW-1185">Reference proteome</keyword>
<dbReference type="AlphaFoldDB" id="A0AAV7HS90"/>
<dbReference type="Pfam" id="PF05056">
    <property type="entry name" value="DUF674"/>
    <property type="match status" value="1"/>
</dbReference>
<evidence type="ECO:0000313" key="4">
    <source>
        <dbReference type="Proteomes" id="UP000775213"/>
    </source>
</evidence>
<sequence length="562" mass="64809">MFCFIWLFISWLDNQTIGEGSSVNSAYSYKKISSAYGTKHRQWDSAKKNSRPREVSRRNGTQPSMADEKRLSLNAWVDKDKKRVVFAEADSGFVDVLFSFLTLPLGTIIKLLFNNSGLGCIDNLYDSIKQLSDQHLSTKACKNMLLSPCSAAAEHYEKLKLNIYGPREFYRCKMDDCISRTRCYYSSVWQTRCYHCGKFMDEVVQWRNDGTTDGVFVKKNGTKFMITDDFRVTQSSVSEFYDRLKELGVKDINHLEEWILEFGREEVLLLFFLFLFSKLLNLLKESLRTNEALTNICFPDLFIQYTSPQCNNWMEMIMNKSKGNAEFEIQEMLIRLIVNRTSNKVVCAEVGKEFADQLLSFLTFPLGSVLKLIGYSDSFRCMSNLYDSIHELEIKYFKSEKAKSMLISPQLAPFFGYRKQILYMEESSPLVPSSLSGCQKCYWDNNNSPCSTVSCKHGVQQSHFLEMDPMLAKANIDMDEGFVKSDQNFLVTDDLHVTPMSLLYFIQILKRQGLHVDHLEYGEMVIERAQVYNLLEAMLISKTALSDALSSRKWNSGIVWQL</sequence>
<gene>
    <name evidence="3" type="ORF">IEQ34_000793</name>
</gene>
<dbReference type="PANTHER" id="PTHR33103:SF27">
    <property type="entry name" value="OS04G0594700 PROTEIN"/>
    <property type="match status" value="1"/>
</dbReference>
<dbReference type="InterPro" id="IPR007750">
    <property type="entry name" value="DUF674"/>
</dbReference>
<evidence type="ECO:0000256" key="1">
    <source>
        <dbReference type="SAM" id="MobiDB-lite"/>
    </source>
</evidence>
<comment type="caution">
    <text evidence="3">The sequence shown here is derived from an EMBL/GenBank/DDBJ whole genome shotgun (WGS) entry which is preliminary data.</text>
</comment>
<evidence type="ECO:0000256" key="2">
    <source>
        <dbReference type="SAM" id="SignalP"/>
    </source>
</evidence>
<keyword evidence="2" id="KW-0732">Signal</keyword>
<evidence type="ECO:0000313" key="3">
    <source>
        <dbReference type="EMBL" id="KAH0471070.1"/>
    </source>
</evidence>